<protein>
    <submittedName>
        <fullName evidence="2">Uncharacterized protein</fullName>
    </submittedName>
</protein>
<keyword evidence="1" id="KW-0472">Membrane</keyword>
<name>A0ABP8G4N5_9SPHI</name>
<evidence type="ECO:0000313" key="3">
    <source>
        <dbReference type="Proteomes" id="UP001500582"/>
    </source>
</evidence>
<reference evidence="3" key="1">
    <citation type="journal article" date="2019" name="Int. J. Syst. Evol. Microbiol.">
        <title>The Global Catalogue of Microorganisms (GCM) 10K type strain sequencing project: providing services to taxonomists for standard genome sequencing and annotation.</title>
        <authorList>
            <consortium name="The Broad Institute Genomics Platform"/>
            <consortium name="The Broad Institute Genome Sequencing Center for Infectious Disease"/>
            <person name="Wu L."/>
            <person name="Ma J."/>
        </authorList>
    </citation>
    <scope>NUCLEOTIDE SEQUENCE [LARGE SCALE GENOMIC DNA]</scope>
    <source>
        <strain evidence="3">JCM 17705</strain>
    </source>
</reference>
<keyword evidence="3" id="KW-1185">Reference proteome</keyword>
<dbReference type="Proteomes" id="UP001500582">
    <property type="component" value="Unassembled WGS sequence"/>
</dbReference>
<dbReference type="RefSeq" id="WP_345210402.1">
    <property type="nucleotide sequence ID" value="NZ_BAABFT010000003.1"/>
</dbReference>
<evidence type="ECO:0000313" key="2">
    <source>
        <dbReference type="EMBL" id="GAA4317429.1"/>
    </source>
</evidence>
<sequence>MEEYLKLFKDFVVSLGEKHQVDPLLLGCLYLVSKVSLVFFLGWSLKNLRAKKPFSTQLIIASVSFSLPYLYLIIAGRNLSVWVYVFIGAMFVYGGYSIWRKIATKADPADA</sequence>
<gene>
    <name evidence="2" type="ORF">GCM10023149_14970</name>
</gene>
<feature type="transmembrane region" description="Helical" evidence="1">
    <location>
        <begin position="81"/>
        <end position="99"/>
    </location>
</feature>
<evidence type="ECO:0000256" key="1">
    <source>
        <dbReference type="SAM" id="Phobius"/>
    </source>
</evidence>
<accession>A0ABP8G4N5</accession>
<organism evidence="2 3">
    <name type="scientific">Mucilaginibacter gynuensis</name>
    <dbReference type="NCBI Taxonomy" id="1302236"/>
    <lineage>
        <taxon>Bacteria</taxon>
        <taxon>Pseudomonadati</taxon>
        <taxon>Bacteroidota</taxon>
        <taxon>Sphingobacteriia</taxon>
        <taxon>Sphingobacteriales</taxon>
        <taxon>Sphingobacteriaceae</taxon>
        <taxon>Mucilaginibacter</taxon>
    </lineage>
</organism>
<keyword evidence="1" id="KW-0812">Transmembrane</keyword>
<feature type="transmembrane region" description="Helical" evidence="1">
    <location>
        <begin position="57"/>
        <end position="75"/>
    </location>
</feature>
<feature type="transmembrane region" description="Helical" evidence="1">
    <location>
        <begin position="24"/>
        <end position="45"/>
    </location>
</feature>
<keyword evidence="1" id="KW-1133">Transmembrane helix</keyword>
<comment type="caution">
    <text evidence="2">The sequence shown here is derived from an EMBL/GenBank/DDBJ whole genome shotgun (WGS) entry which is preliminary data.</text>
</comment>
<dbReference type="EMBL" id="BAABFT010000003">
    <property type="protein sequence ID" value="GAA4317429.1"/>
    <property type="molecule type" value="Genomic_DNA"/>
</dbReference>
<proteinExistence type="predicted"/>